<name>A0A1G6VMZ2_9NOCA</name>
<dbReference type="Proteomes" id="UP000199417">
    <property type="component" value="Unassembled WGS sequence"/>
</dbReference>
<dbReference type="SUPFAM" id="SSF48208">
    <property type="entry name" value="Six-hairpin glycosidases"/>
    <property type="match status" value="1"/>
</dbReference>
<dbReference type="GO" id="GO:0005975">
    <property type="term" value="P:carbohydrate metabolic process"/>
    <property type="evidence" value="ECO:0007669"/>
    <property type="project" value="InterPro"/>
</dbReference>
<dbReference type="InterPro" id="IPR005198">
    <property type="entry name" value="Glyco_hydro_76"/>
</dbReference>
<keyword evidence="2" id="KW-1185">Reference proteome</keyword>
<dbReference type="PANTHER" id="PTHR47791:SF3">
    <property type="entry name" value="MEIOTICALLY UP-REGULATED GENE 191 PROTEIN"/>
    <property type="match status" value="1"/>
</dbReference>
<accession>A0A1G6VMZ2</accession>
<dbReference type="InterPro" id="IPR053169">
    <property type="entry name" value="MUG_Protein"/>
</dbReference>
<dbReference type="PANTHER" id="PTHR47791">
    <property type="entry name" value="MEIOTICALLY UP-REGULATED GENE 191 PROTEIN"/>
    <property type="match status" value="1"/>
</dbReference>
<sequence length="399" mass="43724">MGDEWSSRADAAEEAMVSRHVRRLWALPGTALGVVAWPAVRKERLFLTWHYWWQAHLLDCMIDAAEREPTAKRRRRIAKTARAHRIRNLTGWTNSYYDDMAWLGISLERAQRLQHVDYRIPIQALESEVFDSWAPERGGGIPWCKRSNFYNTPANGPAAIMLARTGRLWRAQAMSDWIDATLRDPATGLIFDGVRTGIRASGVDLAAQALLSGRRRTPNLEPGAERQELDRAIYSYCQGVVLGLETELAVRVGNPRHRERVHALVAAVDRNLTVDGVISGGGGGDGGLFDGILARYLALVAADLPGDDAADLRARRTAGAIVLDSADAAWDNRLQVEGLPLFGHDWAKPAQMPGLGGGIATFTGGTVRSSDIAERDFSVQLGGWMLMEAAHVAAGAFGR</sequence>
<reference evidence="1 2" key="1">
    <citation type="submission" date="2016-10" db="EMBL/GenBank/DDBJ databases">
        <authorList>
            <person name="de Groot N.N."/>
        </authorList>
    </citation>
    <scope>NUCLEOTIDE SEQUENCE [LARGE SCALE GENOMIC DNA]</scope>
    <source>
        <strain evidence="1 2">JCM 11308</strain>
    </source>
</reference>
<proteinExistence type="predicted"/>
<dbReference type="STRING" id="168276.SAMN05444580_10552"/>
<organism evidence="1 2">
    <name type="scientific">Rhodococcus tukisamuensis</name>
    <dbReference type="NCBI Taxonomy" id="168276"/>
    <lineage>
        <taxon>Bacteria</taxon>
        <taxon>Bacillati</taxon>
        <taxon>Actinomycetota</taxon>
        <taxon>Actinomycetes</taxon>
        <taxon>Mycobacteriales</taxon>
        <taxon>Nocardiaceae</taxon>
        <taxon>Rhodococcus</taxon>
    </lineage>
</organism>
<dbReference type="PIRSF" id="PIRSF021505">
    <property type="entry name" value="O_gly_hdrol"/>
    <property type="match status" value="1"/>
</dbReference>
<dbReference type="Gene3D" id="1.50.10.20">
    <property type="match status" value="1"/>
</dbReference>
<evidence type="ECO:0000313" key="2">
    <source>
        <dbReference type="Proteomes" id="UP000199417"/>
    </source>
</evidence>
<dbReference type="AlphaFoldDB" id="A0A1G6VMZ2"/>
<dbReference type="EMBL" id="FNAB01000005">
    <property type="protein sequence ID" value="SDD54397.1"/>
    <property type="molecule type" value="Genomic_DNA"/>
</dbReference>
<dbReference type="Pfam" id="PF03663">
    <property type="entry name" value="Glyco_hydro_76"/>
    <property type="match status" value="1"/>
</dbReference>
<evidence type="ECO:0000313" key="1">
    <source>
        <dbReference type="EMBL" id="SDD54397.1"/>
    </source>
</evidence>
<dbReference type="InterPro" id="IPR008928">
    <property type="entry name" value="6-hairpin_glycosidase_sf"/>
</dbReference>
<gene>
    <name evidence="1" type="ORF">SAMN05444580_10552</name>
</gene>
<dbReference type="InterPro" id="IPR014512">
    <property type="entry name" value="O_gly_hydro"/>
</dbReference>
<dbReference type="RefSeq" id="WP_072846145.1">
    <property type="nucleotide sequence ID" value="NZ_FNAB01000005.1"/>
</dbReference>
<protein>
    <submittedName>
        <fullName evidence="1">Predicted alpha-1,6-mannanase, GH76 family</fullName>
    </submittedName>
</protein>